<dbReference type="OrthoDB" id="10277841at2759"/>
<dbReference type="Gene3D" id="3.40.390.10">
    <property type="entry name" value="Collagenase (Catalytic Domain)"/>
    <property type="match status" value="1"/>
</dbReference>
<accession>A0A9N9Q255</accession>
<reference evidence="1" key="1">
    <citation type="submission" date="2021-07" db="EMBL/GenBank/DDBJ databases">
        <authorList>
            <person name="Durling M."/>
        </authorList>
    </citation>
    <scope>NUCLEOTIDE SEQUENCE</scope>
</reference>
<name>A0A9N9Q255_9HELO</name>
<dbReference type="AlphaFoldDB" id="A0A9N9Q255"/>
<dbReference type="EMBL" id="CAJVRM010000194">
    <property type="protein sequence ID" value="CAG8976845.1"/>
    <property type="molecule type" value="Genomic_DNA"/>
</dbReference>
<evidence type="ECO:0000313" key="1">
    <source>
        <dbReference type="EMBL" id="CAG8976845.1"/>
    </source>
</evidence>
<protein>
    <submittedName>
        <fullName evidence="1">Uncharacterized protein</fullName>
    </submittedName>
</protein>
<proteinExistence type="predicted"/>
<dbReference type="InterPro" id="IPR024079">
    <property type="entry name" value="MetalloPept_cat_dom_sf"/>
</dbReference>
<gene>
    <name evidence="1" type="ORF">HYALB_00012663</name>
</gene>
<evidence type="ECO:0000313" key="2">
    <source>
        <dbReference type="Proteomes" id="UP000701801"/>
    </source>
</evidence>
<sequence>MSNYIDQIITLSKYIVKNVQENDATFIQFFGDPKYHPNVMKVFSRLVDIKRTTLFERTELHIVAYPKATEEGGEIPTGTSPDGISVQSWATYNGFKDPPTITLYPYFANLYDVFDGNPAKTFKGQLQEFKYSKQFILLHELMHFVGDVDIGYPRVLPKTAFWDSLWSKIYEGPFDGGQIIDVDLASAAGRGEKKWLSEHMDNMDKEKLEAASVYGERNTLLLPQLKYGSKYAIHNSENYALFVWALLINWNSNEVYVPERGNAAFWYKTAVKRDPFEDLPPPFSAQGETKYDVFWLRSGRKKWLAGRLGRES</sequence>
<dbReference type="Proteomes" id="UP000701801">
    <property type="component" value="Unassembled WGS sequence"/>
</dbReference>
<organism evidence="1 2">
    <name type="scientific">Hymenoscyphus albidus</name>
    <dbReference type="NCBI Taxonomy" id="595503"/>
    <lineage>
        <taxon>Eukaryota</taxon>
        <taxon>Fungi</taxon>
        <taxon>Dikarya</taxon>
        <taxon>Ascomycota</taxon>
        <taxon>Pezizomycotina</taxon>
        <taxon>Leotiomycetes</taxon>
        <taxon>Helotiales</taxon>
        <taxon>Helotiaceae</taxon>
        <taxon>Hymenoscyphus</taxon>
    </lineage>
</organism>
<dbReference type="GO" id="GO:0008237">
    <property type="term" value="F:metallopeptidase activity"/>
    <property type="evidence" value="ECO:0007669"/>
    <property type="project" value="InterPro"/>
</dbReference>
<keyword evidence="2" id="KW-1185">Reference proteome</keyword>
<comment type="caution">
    <text evidence="1">The sequence shown here is derived from an EMBL/GenBank/DDBJ whole genome shotgun (WGS) entry which is preliminary data.</text>
</comment>